<dbReference type="AlphaFoldDB" id="A0A853CSA9"/>
<keyword evidence="2" id="KW-1185">Reference proteome</keyword>
<evidence type="ECO:0000313" key="1">
    <source>
        <dbReference type="EMBL" id="NYJ08773.1"/>
    </source>
</evidence>
<comment type="caution">
    <text evidence="1">The sequence shown here is derived from an EMBL/GenBank/DDBJ whole genome shotgun (WGS) entry which is preliminary data.</text>
</comment>
<organism evidence="1 2">
    <name type="scientific">Petropleomorpha daqingensis</name>
    <dbReference type="NCBI Taxonomy" id="2026353"/>
    <lineage>
        <taxon>Bacteria</taxon>
        <taxon>Bacillati</taxon>
        <taxon>Actinomycetota</taxon>
        <taxon>Actinomycetes</taxon>
        <taxon>Geodermatophilales</taxon>
        <taxon>Geodermatophilaceae</taxon>
        <taxon>Petropleomorpha</taxon>
    </lineage>
</organism>
<dbReference type="RefSeq" id="WP_179721620.1">
    <property type="nucleotide sequence ID" value="NZ_JACBZT010000001.1"/>
</dbReference>
<gene>
    <name evidence="1" type="ORF">GGQ55_005051</name>
</gene>
<accession>A0A853CSA9</accession>
<dbReference type="EMBL" id="JACBZT010000001">
    <property type="protein sequence ID" value="NYJ08773.1"/>
    <property type="molecule type" value="Genomic_DNA"/>
</dbReference>
<dbReference type="Proteomes" id="UP000541969">
    <property type="component" value="Unassembled WGS sequence"/>
</dbReference>
<name>A0A853CSA9_9ACTN</name>
<proteinExistence type="predicted"/>
<protein>
    <submittedName>
        <fullName evidence="1">Uncharacterized protein</fullName>
    </submittedName>
</protein>
<reference evidence="1 2" key="1">
    <citation type="submission" date="2020-07" db="EMBL/GenBank/DDBJ databases">
        <title>Sequencing the genomes of 1000 actinobacteria strains.</title>
        <authorList>
            <person name="Klenk H.-P."/>
        </authorList>
    </citation>
    <scope>NUCLEOTIDE SEQUENCE [LARGE SCALE GENOMIC DNA]</scope>
    <source>
        <strain evidence="1 2">DSM 104001</strain>
    </source>
</reference>
<sequence length="72" mass="8100">MDGDPESLEDGIQLEFDLARLELADARRAFLADDSPASRQRVDECRARLDRILDMWNDVLVTTAWSVHSPAG</sequence>
<evidence type="ECO:0000313" key="2">
    <source>
        <dbReference type="Proteomes" id="UP000541969"/>
    </source>
</evidence>